<organism evidence="1 2">
    <name type="scientific">Paenibacillus plantiphilus</name>
    <dbReference type="NCBI Taxonomy" id="2905650"/>
    <lineage>
        <taxon>Bacteria</taxon>
        <taxon>Bacillati</taxon>
        <taxon>Bacillota</taxon>
        <taxon>Bacilli</taxon>
        <taxon>Bacillales</taxon>
        <taxon>Paenibacillaceae</taxon>
        <taxon>Paenibacillus</taxon>
    </lineage>
</organism>
<name>A0ABM9CKB7_9BACL</name>
<reference evidence="1" key="1">
    <citation type="submission" date="2022-01" db="EMBL/GenBank/DDBJ databases">
        <authorList>
            <person name="Criscuolo A."/>
        </authorList>
    </citation>
    <scope>NUCLEOTIDE SEQUENCE</scope>
    <source>
        <strain evidence="1">CIP111893</strain>
    </source>
</reference>
<gene>
    <name evidence="1" type="ORF">PAECIP111893_03856</name>
</gene>
<keyword evidence="2" id="KW-1185">Reference proteome</keyword>
<sequence length="39" mass="4203">MNIRTPFYAAGIAGVKCISPSERGEDALFTVPARDSTFL</sequence>
<comment type="caution">
    <text evidence="1">The sequence shown here is derived from an EMBL/GenBank/DDBJ whole genome shotgun (WGS) entry which is preliminary data.</text>
</comment>
<evidence type="ECO:0000313" key="2">
    <source>
        <dbReference type="Proteomes" id="UP000838686"/>
    </source>
</evidence>
<protein>
    <submittedName>
        <fullName evidence="1">Uncharacterized protein</fullName>
    </submittedName>
</protein>
<proteinExistence type="predicted"/>
<accession>A0ABM9CKB7</accession>
<dbReference type="Proteomes" id="UP000838686">
    <property type="component" value="Unassembled WGS sequence"/>
</dbReference>
<evidence type="ECO:0000313" key="1">
    <source>
        <dbReference type="EMBL" id="CAH1214838.1"/>
    </source>
</evidence>
<dbReference type="EMBL" id="CAKMMF010000023">
    <property type="protein sequence ID" value="CAH1214838.1"/>
    <property type="molecule type" value="Genomic_DNA"/>
</dbReference>